<accession>A0ACB8TAZ6</accession>
<reference evidence="1" key="1">
    <citation type="submission" date="2021-03" db="EMBL/GenBank/DDBJ databases">
        <authorList>
            <consortium name="DOE Joint Genome Institute"/>
            <person name="Ahrendt S."/>
            <person name="Looney B.P."/>
            <person name="Miyauchi S."/>
            <person name="Morin E."/>
            <person name="Drula E."/>
            <person name="Courty P.E."/>
            <person name="Chicoki N."/>
            <person name="Fauchery L."/>
            <person name="Kohler A."/>
            <person name="Kuo A."/>
            <person name="Labutti K."/>
            <person name="Pangilinan J."/>
            <person name="Lipzen A."/>
            <person name="Riley R."/>
            <person name="Andreopoulos W."/>
            <person name="He G."/>
            <person name="Johnson J."/>
            <person name="Barry K.W."/>
            <person name="Grigoriev I.V."/>
            <person name="Nagy L."/>
            <person name="Hibbett D."/>
            <person name="Henrissat B."/>
            <person name="Matheny P.B."/>
            <person name="Labbe J."/>
            <person name="Martin F."/>
        </authorList>
    </citation>
    <scope>NUCLEOTIDE SEQUENCE</scope>
    <source>
        <strain evidence="1">HHB10654</strain>
    </source>
</reference>
<evidence type="ECO:0000313" key="2">
    <source>
        <dbReference type="Proteomes" id="UP000814140"/>
    </source>
</evidence>
<gene>
    <name evidence="1" type="ORF">BV25DRAFT_1821390</name>
</gene>
<dbReference type="EMBL" id="MU277194">
    <property type="protein sequence ID" value="KAI0065722.1"/>
    <property type="molecule type" value="Genomic_DNA"/>
</dbReference>
<sequence>MTEIINTWPGRGEKANDFAQKTKFDRHGHMTRTYTVTVALVTPALFLLLNHHCQLFLLLFTIK</sequence>
<organism evidence="1 2">
    <name type="scientific">Artomyces pyxidatus</name>
    <dbReference type="NCBI Taxonomy" id="48021"/>
    <lineage>
        <taxon>Eukaryota</taxon>
        <taxon>Fungi</taxon>
        <taxon>Dikarya</taxon>
        <taxon>Basidiomycota</taxon>
        <taxon>Agaricomycotina</taxon>
        <taxon>Agaricomycetes</taxon>
        <taxon>Russulales</taxon>
        <taxon>Auriscalpiaceae</taxon>
        <taxon>Artomyces</taxon>
    </lineage>
</organism>
<evidence type="ECO:0000313" key="1">
    <source>
        <dbReference type="EMBL" id="KAI0065722.1"/>
    </source>
</evidence>
<keyword evidence="2" id="KW-1185">Reference proteome</keyword>
<dbReference type="Proteomes" id="UP000814140">
    <property type="component" value="Unassembled WGS sequence"/>
</dbReference>
<reference evidence="1" key="2">
    <citation type="journal article" date="2022" name="New Phytol.">
        <title>Evolutionary transition to the ectomycorrhizal habit in the genomes of a hyperdiverse lineage of mushroom-forming fungi.</title>
        <authorList>
            <person name="Looney B."/>
            <person name="Miyauchi S."/>
            <person name="Morin E."/>
            <person name="Drula E."/>
            <person name="Courty P.E."/>
            <person name="Kohler A."/>
            <person name="Kuo A."/>
            <person name="LaButti K."/>
            <person name="Pangilinan J."/>
            <person name="Lipzen A."/>
            <person name="Riley R."/>
            <person name="Andreopoulos W."/>
            <person name="He G."/>
            <person name="Johnson J."/>
            <person name="Nolan M."/>
            <person name="Tritt A."/>
            <person name="Barry K.W."/>
            <person name="Grigoriev I.V."/>
            <person name="Nagy L.G."/>
            <person name="Hibbett D."/>
            <person name="Henrissat B."/>
            <person name="Matheny P.B."/>
            <person name="Labbe J."/>
            <person name="Martin F.M."/>
        </authorList>
    </citation>
    <scope>NUCLEOTIDE SEQUENCE</scope>
    <source>
        <strain evidence="1">HHB10654</strain>
    </source>
</reference>
<proteinExistence type="predicted"/>
<comment type="caution">
    <text evidence="1">The sequence shown here is derived from an EMBL/GenBank/DDBJ whole genome shotgun (WGS) entry which is preliminary data.</text>
</comment>
<protein>
    <submittedName>
        <fullName evidence="1">Uncharacterized protein</fullName>
    </submittedName>
</protein>
<name>A0ACB8TAZ6_9AGAM</name>